<organism evidence="1 2">
    <name type="scientific">Actinomyces respiraculi</name>
    <dbReference type="NCBI Taxonomy" id="2744574"/>
    <lineage>
        <taxon>Bacteria</taxon>
        <taxon>Bacillati</taxon>
        <taxon>Actinomycetota</taxon>
        <taxon>Actinomycetes</taxon>
        <taxon>Actinomycetales</taxon>
        <taxon>Actinomycetaceae</taxon>
        <taxon>Actinomyces</taxon>
    </lineage>
</organism>
<keyword evidence="2" id="KW-1185">Reference proteome</keyword>
<accession>A0A7T0LJX3</accession>
<proteinExistence type="predicted"/>
<dbReference type="KEGG" id="arep:ID810_09725"/>
<evidence type="ECO:0000313" key="2">
    <source>
        <dbReference type="Proteomes" id="UP000594637"/>
    </source>
</evidence>
<dbReference type="Proteomes" id="UP000594637">
    <property type="component" value="Chromosome"/>
</dbReference>
<dbReference type="EMBL" id="CP063989">
    <property type="protein sequence ID" value="QPL05012.1"/>
    <property type="molecule type" value="Genomic_DNA"/>
</dbReference>
<reference evidence="1 2" key="1">
    <citation type="submission" date="2020-11" db="EMBL/GenBank/DDBJ databases">
        <title>Actinomyces sp. ZJ750.</title>
        <authorList>
            <person name="Zhou J."/>
        </authorList>
    </citation>
    <scope>NUCLEOTIDE SEQUENCE [LARGE SCALE GENOMIC DNA]</scope>
    <source>
        <strain evidence="1 2">ZJ750</strain>
    </source>
</reference>
<dbReference type="PROSITE" id="PS51257">
    <property type="entry name" value="PROKAR_LIPOPROTEIN"/>
    <property type="match status" value="1"/>
</dbReference>
<sequence>MSHADKPVAGLSRRAALFVPVACLGAGAVVSCSRSPKVPEGWVRKEKGLLSVAVPAQWQEVAIPEGARVSSWDWVLQDTSDFNDSATTVRLLGMSEGPGAVIVYPPTDAVEAAEALGAVNLFGDSDRAYPEAREVDGGEDEVQRVDMPYGGGEGNDYLLVAKDKESGLMAVVGLTGTGVTEELIADIAAGIQVVVPD</sequence>
<name>A0A7T0LJX3_9ACTO</name>
<evidence type="ECO:0000313" key="1">
    <source>
        <dbReference type="EMBL" id="QPL05012.1"/>
    </source>
</evidence>
<protein>
    <submittedName>
        <fullName evidence="1">Uncharacterized protein</fullName>
    </submittedName>
</protein>
<dbReference type="RefSeq" id="WP_166857879.1">
    <property type="nucleotide sequence ID" value="NZ_CP063989.1"/>
</dbReference>
<dbReference type="AlphaFoldDB" id="A0A7T0LJX3"/>
<gene>
    <name evidence="1" type="ORF">ID810_09725</name>
</gene>